<gene>
    <name evidence="1" type="ORF">PM001_LOCUS4484</name>
</gene>
<protein>
    <recommendedName>
        <fullName evidence="3">Polyketide synthase</fullName>
    </recommendedName>
</protein>
<name>A0AAV1TED1_9STRA</name>
<organism evidence="1 2">
    <name type="scientific">Peronospora matthiolae</name>
    <dbReference type="NCBI Taxonomy" id="2874970"/>
    <lineage>
        <taxon>Eukaryota</taxon>
        <taxon>Sar</taxon>
        <taxon>Stramenopiles</taxon>
        <taxon>Oomycota</taxon>
        <taxon>Peronosporomycetes</taxon>
        <taxon>Peronosporales</taxon>
        <taxon>Peronosporaceae</taxon>
        <taxon>Peronospora</taxon>
    </lineage>
</organism>
<dbReference type="Proteomes" id="UP001162060">
    <property type="component" value="Unassembled WGS sequence"/>
</dbReference>
<evidence type="ECO:0000313" key="2">
    <source>
        <dbReference type="Proteomes" id="UP001162060"/>
    </source>
</evidence>
<evidence type="ECO:0008006" key="3">
    <source>
        <dbReference type="Google" id="ProtNLM"/>
    </source>
</evidence>
<evidence type="ECO:0000313" key="1">
    <source>
        <dbReference type="EMBL" id="CAK7912035.1"/>
    </source>
</evidence>
<dbReference type="AlphaFoldDB" id="A0AAV1TED1"/>
<comment type="caution">
    <text evidence="1">The sequence shown here is derived from an EMBL/GenBank/DDBJ whole genome shotgun (WGS) entry which is preliminary data.</text>
</comment>
<reference evidence="1" key="1">
    <citation type="submission" date="2024-01" db="EMBL/GenBank/DDBJ databases">
        <authorList>
            <person name="Webb A."/>
        </authorList>
    </citation>
    <scope>NUCLEOTIDE SEQUENCE</scope>
    <source>
        <strain evidence="1">Pm1</strain>
    </source>
</reference>
<sequence length="54" mass="5721">MDLSHPNSDAVTLNLSRSLVATSSFPATIDAAMFMISYEHVAVGGFHASSMHVV</sequence>
<dbReference type="EMBL" id="CAKLBY020000038">
    <property type="protein sequence ID" value="CAK7912035.1"/>
    <property type="molecule type" value="Genomic_DNA"/>
</dbReference>
<accession>A0AAV1TED1</accession>
<proteinExistence type="predicted"/>